<gene>
    <name evidence="1" type="ORF">BECKTUN1418D_GA0071000_16001</name>
</gene>
<name>A0A451ALD1_9GAMM</name>
<proteinExistence type="predicted"/>
<evidence type="ECO:0000313" key="1">
    <source>
        <dbReference type="EMBL" id="VFK66832.1"/>
    </source>
</evidence>
<accession>A0A451ALD1</accession>
<reference evidence="1" key="1">
    <citation type="submission" date="2019-02" db="EMBL/GenBank/DDBJ databases">
        <authorList>
            <person name="Gruber-Vodicka R. H."/>
            <person name="Seah K. B. B."/>
        </authorList>
    </citation>
    <scope>NUCLEOTIDE SEQUENCE</scope>
    <source>
        <strain evidence="1">BECK_BY1</strain>
    </source>
</reference>
<sequence length="61" mass="7190">MNEQELSEYCRENGLYVEQIERWREPAIAGTCYLSHYPTIDFPKYFTVIKGKFLTLTAPVE</sequence>
<organism evidence="1">
    <name type="scientific">Candidatus Kentrum sp. TUN</name>
    <dbReference type="NCBI Taxonomy" id="2126343"/>
    <lineage>
        <taxon>Bacteria</taxon>
        <taxon>Pseudomonadati</taxon>
        <taxon>Pseudomonadota</taxon>
        <taxon>Gammaproteobacteria</taxon>
        <taxon>Candidatus Kentrum</taxon>
    </lineage>
</organism>
<protein>
    <submittedName>
        <fullName evidence="1">Uncharacterized protein</fullName>
    </submittedName>
</protein>
<dbReference type="AlphaFoldDB" id="A0A451ALD1"/>
<dbReference type="EMBL" id="CAADFX010000600">
    <property type="protein sequence ID" value="VFK66832.1"/>
    <property type="molecule type" value="Genomic_DNA"/>
</dbReference>